<reference evidence="2" key="1">
    <citation type="journal article" date="2019" name="Int. J. Syst. Evol. Microbiol.">
        <title>The Global Catalogue of Microorganisms (GCM) 10K type strain sequencing project: providing services to taxonomists for standard genome sequencing and annotation.</title>
        <authorList>
            <consortium name="The Broad Institute Genomics Platform"/>
            <consortium name="The Broad Institute Genome Sequencing Center for Infectious Disease"/>
            <person name="Wu L."/>
            <person name="Ma J."/>
        </authorList>
    </citation>
    <scope>NUCLEOTIDE SEQUENCE [LARGE SCALE GENOMIC DNA]</scope>
    <source>
        <strain evidence="2">JCM 4788</strain>
    </source>
</reference>
<name>A0ABP3J2N9_9ACTN</name>
<organism evidence="1 2">
    <name type="scientific">Streptomyces luteireticuli</name>
    <dbReference type="NCBI Taxonomy" id="173858"/>
    <lineage>
        <taxon>Bacteria</taxon>
        <taxon>Bacillati</taxon>
        <taxon>Actinomycetota</taxon>
        <taxon>Actinomycetes</taxon>
        <taxon>Kitasatosporales</taxon>
        <taxon>Streptomycetaceae</taxon>
        <taxon>Streptomyces</taxon>
    </lineage>
</organism>
<dbReference type="EMBL" id="BAAABX010000086">
    <property type="protein sequence ID" value="GAA0436009.1"/>
    <property type="molecule type" value="Genomic_DNA"/>
</dbReference>
<protein>
    <submittedName>
        <fullName evidence="1">Uncharacterized protein</fullName>
    </submittedName>
</protein>
<keyword evidence="2" id="KW-1185">Reference proteome</keyword>
<comment type="caution">
    <text evidence="1">The sequence shown here is derived from an EMBL/GenBank/DDBJ whole genome shotgun (WGS) entry which is preliminary data.</text>
</comment>
<proteinExistence type="predicted"/>
<accession>A0ABP3J2N9</accession>
<dbReference type="Proteomes" id="UP001500879">
    <property type="component" value="Unassembled WGS sequence"/>
</dbReference>
<evidence type="ECO:0000313" key="1">
    <source>
        <dbReference type="EMBL" id="GAA0436009.1"/>
    </source>
</evidence>
<evidence type="ECO:0000313" key="2">
    <source>
        <dbReference type="Proteomes" id="UP001500879"/>
    </source>
</evidence>
<sequence length="148" mass="15881">MPAGQLVTPRVVSHPPCHFRKGCSYSEYMRVAVDTDQAAGDAITQMTDHSLIQTSTPCHPVRVAKCVHGGHVIACGRRHFTFGQDLLGLPGAGGKPKQTARNMQSIGDILEERQPLDPTFSIHVVIESPLCDADHFGNPASADASVIQ</sequence>
<gene>
    <name evidence="1" type="ORF">GCM10010357_66830</name>
</gene>